<accession>A0A068U623</accession>
<dbReference type="STRING" id="49390.A0A068U623"/>
<evidence type="ECO:0000259" key="2">
    <source>
        <dbReference type="SMART" id="SM00499"/>
    </source>
</evidence>
<evidence type="ECO:0000256" key="1">
    <source>
        <dbReference type="SAM" id="SignalP"/>
    </source>
</evidence>
<dbReference type="InterPro" id="IPR039265">
    <property type="entry name" value="DIR1-like"/>
</dbReference>
<dbReference type="Proteomes" id="UP000295252">
    <property type="component" value="Chromosome I"/>
</dbReference>
<dbReference type="SUPFAM" id="SSF47699">
    <property type="entry name" value="Bifunctional inhibitor/lipid-transfer protein/seed storage 2S albumin"/>
    <property type="match status" value="1"/>
</dbReference>
<dbReference type="InParanoid" id="A0A068U623"/>
<dbReference type="Gene3D" id="1.10.110.10">
    <property type="entry name" value="Plant lipid-transfer and hydrophobic proteins"/>
    <property type="match status" value="1"/>
</dbReference>
<reference evidence="4" key="1">
    <citation type="journal article" date="2014" name="Science">
        <title>The coffee genome provides insight into the convergent evolution of caffeine biosynthesis.</title>
        <authorList>
            <person name="Denoeud F."/>
            <person name="Carretero-Paulet L."/>
            <person name="Dereeper A."/>
            <person name="Droc G."/>
            <person name="Guyot R."/>
            <person name="Pietrella M."/>
            <person name="Zheng C."/>
            <person name="Alberti A."/>
            <person name="Anthony F."/>
            <person name="Aprea G."/>
            <person name="Aury J.M."/>
            <person name="Bento P."/>
            <person name="Bernard M."/>
            <person name="Bocs S."/>
            <person name="Campa C."/>
            <person name="Cenci A."/>
            <person name="Combes M.C."/>
            <person name="Crouzillat D."/>
            <person name="Da Silva C."/>
            <person name="Daddiego L."/>
            <person name="De Bellis F."/>
            <person name="Dussert S."/>
            <person name="Garsmeur O."/>
            <person name="Gayraud T."/>
            <person name="Guignon V."/>
            <person name="Jahn K."/>
            <person name="Jamilloux V."/>
            <person name="Joet T."/>
            <person name="Labadie K."/>
            <person name="Lan T."/>
            <person name="Leclercq J."/>
            <person name="Lepelley M."/>
            <person name="Leroy T."/>
            <person name="Li L.T."/>
            <person name="Librado P."/>
            <person name="Lopez L."/>
            <person name="Munoz A."/>
            <person name="Noel B."/>
            <person name="Pallavicini A."/>
            <person name="Perrotta G."/>
            <person name="Poncet V."/>
            <person name="Pot D."/>
            <person name="Priyono X."/>
            <person name="Rigoreau M."/>
            <person name="Rouard M."/>
            <person name="Rozas J."/>
            <person name="Tranchant-Dubreuil C."/>
            <person name="VanBuren R."/>
            <person name="Zhang Q."/>
            <person name="Andrade A.C."/>
            <person name="Argout X."/>
            <person name="Bertrand B."/>
            <person name="de Kochko A."/>
            <person name="Graziosi G."/>
            <person name="Henry R.J."/>
            <person name="Jayarama X."/>
            <person name="Ming R."/>
            <person name="Nagai C."/>
            <person name="Rounsley S."/>
            <person name="Sankoff D."/>
            <person name="Giuliano G."/>
            <person name="Albert V.A."/>
            <person name="Wincker P."/>
            <person name="Lashermes P."/>
        </authorList>
    </citation>
    <scope>NUCLEOTIDE SEQUENCE [LARGE SCALE GENOMIC DNA]</scope>
    <source>
        <strain evidence="4">cv. DH200-94</strain>
    </source>
</reference>
<dbReference type="Pfam" id="PF14368">
    <property type="entry name" value="LTP_2"/>
    <property type="match status" value="1"/>
</dbReference>
<dbReference type="InterPro" id="IPR016140">
    <property type="entry name" value="Bifunc_inhib/LTP/seed_store"/>
</dbReference>
<evidence type="ECO:0000313" key="3">
    <source>
        <dbReference type="EMBL" id="CDP03961.1"/>
    </source>
</evidence>
<dbReference type="Gramene" id="CDP03961">
    <property type="protein sequence ID" value="CDP03961"/>
    <property type="gene ID" value="GSCOC_T00016475001"/>
</dbReference>
<dbReference type="GO" id="GO:0005504">
    <property type="term" value="F:fatty acid binding"/>
    <property type="evidence" value="ECO:0007669"/>
    <property type="project" value="InterPro"/>
</dbReference>
<feature type="domain" description="Bifunctional inhibitor/plant lipid transfer protein/seed storage helical" evidence="2">
    <location>
        <begin position="37"/>
        <end position="111"/>
    </location>
</feature>
<dbReference type="InterPro" id="IPR044741">
    <property type="entry name" value="NsLTP-like"/>
</dbReference>
<proteinExistence type="predicted"/>
<keyword evidence="1" id="KW-0732">Signal</keyword>
<dbReference type="OMA" id="CDMNEEG"/>
<dbReference type="AlphaFoldDB" id="A0A068U623"/>
<feature type="chain" id="PRO_5001654605" description="Bifunctional inhibitor/plant lipid transfer protein/seed storage helical domain-containing protein" evidence="1">
    <location>
        <begin position="34"/>
        <end position="111"/>
    </location>
</feature>
<keyword evidence="4" id="KW-1185">Reference proteome</keyword>
<dbReference type="CDD" id="cd04660">
    <property type="entry name" value="nsLTP_like"/>
    <property type="match status" value="1"/>
</dbReference>
<feature type="signal peptide" evidence="1">
    <location>
        <begin position="1"/>
        <end position="33"/>
    </location>
</feature>
<dbReference type="PhylomeDB" id="A0A068U623"/>
<dbReference type="OrthoDB" id="643149at2759"/>
<dbReference type="SMART" id="SM00499">
    <property type="entry name" value="AAI"/>
    <property type="match status" value="1"/>
</dbReference>
<gene>
    <name evidence="3" type="ORF">GSCOC_T00016475001</name>
</gene>
<dbReference type="PANTHER" id="PTHR33122:SF60">
    <property type="entry name" value="LIPID-TRANSFER PROTEIN DIR1-RELATED"/>
    <property type="match status" value="1"/>
</dbReference>
<dbReference type="InterPro" id="IPR036312">
    <property type="entry name" value="Bifun_inhib/LTP/seed_sf"/>
</dbReference>
<dbReference type="PANTHER" id="PTHR33122">
    <property type="entry name" value="LIPID BINDING PROTEIN-RELATED"/>
    <property type="match status" value="1"/>
</dbReference>
<organism evidence="3 4">
    <name type="scientific">Coffea canephora</name>
    <name type="common">Robusta coffee</name>
    <dbReference type="NCBI Taxonomy" id="49390"/>
    <lineage>
        <taxon>Eukaryota</taxon>
        <taxon>Viridiplantae</taxon>
        <taxon>Streptophyta</taxon>
        <taxon>Embryophyta</taxon>
        <taxon>Tracheophyta</taxon>
        <taxon>Spermatophyta</taxon>
        <taxon>Magnoliopsida</taxon>
        <taxon>eudicotyledons</taxon>
        <taxon>Gunneridae</taxon>
        <taxon>Pentapetalae</taxon>
        <taxon>asterids</taxon>
        <taxon>lamiids</taxon>
        <taxon>Gentianales</taxon>
        <taxon>Rubiaceae</taxon>
        <taxon>Ixoroideae</taxon>
        <taxon>Gardenieae complex</taxon>
        <taxon>Bertiereae - Coffeeae clade</taxon>
        <taxon>Coffeeae</taxon>
        <taxon>Coffea</taxon>
    </lineage>
</organism>
<dbReference type="EMBL" id="HG739095">
    <property type="protein sequence ID" value="CDP03961.1"/>
    <property type="molecule type" value="Genomic_DNA"/>
</dbReference>
<evidence type="ECO:0000313" key="4">
    <source>
        <dbReference type="Proteomes" id="UP000295252"/>
    </source>
</evidence>
<name>A0A068U623_COFCA</name>
<dbReference type="GO" id="GO:0009627">
    <property type="term" value="P:systemic acquired resistance"/>
    <property type="evidence" value="ECO:0007669"/>
    <property type="project" value="InterPro"/>
</dbReference>
<sequence length="111" mass="11471">MAEMGSGIGSKTVAVAVMLVVLVGLGCPEWSRAMSLCNMDEKGLMACKPSVTPPPPDPVDPTSDCCDALKGADLKCLCSYKNSFTLPSLGIDPDLALALPSKCNLALPPDC</sequence>
<protein>
    <recommendedName>
        <fullName evidence="2">Bifunctional inhibitor/plant lipid transfer protein/seed storage helical domain-containing protein</fullName>
    </recommendedName>
</protein>